<proteinExistence type="inferred from homology"/>
<protein>
    <recommendedName>
        <fullName evidence="5">NADH dehydrogenase [ubiquinone] 1 alpha subcomplex subunit 12</fullName>
    </recommendedName>
</protein>
<keyword evidence="4" id="KW-1185">Reference proteome</keyword>
<evidence type="ECO:0000256" key="1">
    <source>
        <dbReference type="ARBA" id="ARBA00007355"/>
    </source>
</evidence>
<feature type="compositionally biased region" description="Polar residues" evidence="2">
    <location>
        <begin position="115"/>
        <end position="164"/>
    </location>
</feature>
<evidence type="ECO:0000313" key="4">
    <source>
        <dbReference type="Proteomes" id="UP001497453"/>
    </source>
</evidence>
<feature type="compositionally biased region" description="Basic and acidic residues" evidence="2">
    <location>
        <begin position="165"/>
        <end position="181"/>
    </location>
</feature>
<reference evidence="4" key="1">
    <citation type="submission" date="2024-04" db="EMBL/GenBank/DDBJ databases">
        <authorList>
            <person name="Shaw F."/>
            <person name="Minotto A."/>
        </authorList>
    </citation>
    <scope>NUCLEOTIDE SEQUENCE [LARGE SCALE GENOMIC DNA]</scope>
</reference>
<name>A0ABP1CXU5_9APHY</name>
<dbReference type="PANTHER" id="PTHR32470">
    <property type="entry name" value="ADH DEHYDROGENASE [UBIQUINONE] 1 ALPHA SUBCOMPLEX ASSEMBLY FACTOR 2"/>
    <property type="match status" value="1"/>
</dbReference>
<dbReference type="InterPro" id="IPR052618">
    <property type="entry name" value="ComplexI_NDUFA12"/>
</dbReference>
<dbReference type="Pfam" id="PF05071">
    <property type="entry name" value="NDUFA12"/>
    <property type="match status" value="1"/>
</dbReference>
<organism evidence="3 4">
    <name type="scientific">Somion occarium</name>
    <dbReference type="NCBI Taxonomy" id="3059160"/>
    <lineage>
        <taxon>Eukaryota</taxon>
        <taxon>Fungi</taxon>
        <taxon>Dikarya</taxon>
        <taxon>Basidiomycota</taxon>
        <taxon>Agaricomycotina</taxon>
        <taxon>Agaricomycetes</taxon>
        <taxon>Polyporales</taxon>
        <taxon>Cerrenaceae</taxon>
        <taxon>Somion</taxon>
    </lineage>
</organism>
<evidence type="ECO:0000313" key="3">
    <source>
        <dbReference type="EMBL" id="CAL1699563.1"/>
    </source>
</evidence>
<evidence type="ECO:0008006" key="5">
    <source>
        <dbReference type="Google" id="ProtNLM"/>
    </source>
</evidence>
<comment type="similarity">
    <text evidence="1">Belongs to the complex I NDUFA12 subunit family.</text>
</comment>
<gene>
    <name evidence="3" type="ORF">GFSPODELE1_LOCUS2738</name>
</gene>
<dbReference type="Proteomes" id="UP001497453">
    <property type="component" value="Chromosome 11"/>
</dbReference>
<feature type="region of interest" description="Disordered" evidence="2">
    <location>
        <begin position="106"/>
        <end position="196"/>
    </location>
</feature>
<evidence type="ECO:0000256" key="2">
    <source>
        <dbReference type="SAM" id="MobiDB-lite"/>
    </source>
</evidence>
<dbReference type="InterPro" id="IPR007763">
    <property type="entry name" value="NDUFA12"/>
</dbReference>
<sequence>MSVSVFRRLWAKISNPTKCVGRDLEGNRYFEYPNPHGDVRTKRVVKYRRGYDMWTYIAGEKRLPVQWTSWLTHTRSHPPTYQELLADLERQRRVLQNAAMIEAREREAREAAQLASPSHAPTQSPENTDTTSEAPSVQASSSPNARSGVSADQTPTPSKPQHSTEPSKPDPWEAARAKADGDQPQSWAPRAVRRGG</sequence>
<dbReference type="EMBL" id="OZ037954">
    <property type="protein sequence ID" value="CAL1699563.1"/>
    <property type="molecule type" value="Genomic_DNA"/>
</dbReference>
<accession>A0ABP1CXU5</accession>
<dbReference type="PANTHER" id="PTHR32470:SF2">
    <property type="entry name" value="NADH DEHYDROGENASE [UBIQUINONE] 1 ALPHA SUBCOMPLEX ASSEMBLY FACTOR 2"/>
    <property type="match status" value="1"/>
</dbReference>